<dbReference type="SMART" id="SM00387">
    <property type="entry name" value="HATPase_c"/>
    <property type="match status" value="1"/>
</dbReference>
<dbReference type="KEGG" id="fil:BN1229_v1_0418"/>
<dbReference type="RefSeq" id="WP_046476108.1">
    <property type="nucleotide sequence ID" value="NZ_LN829118.1"/>
</dbReference>
<gene>
    <name evidence="12" type="ORF">YBN1229_v1_0422</name>
</gene>
<dbReference type="InterPro" id="IPR003660">
    <property type="entry name" value="HAMP_dom"/>
</dbReference>
<protein>
    <recommendedName>
        <fullName evidence="3">histidine kinase</fullName>
        <ecNumber evidence="3">2.7.13.3</ecNumber>
    </recommendedName>
</protein>
<dbReference type="EC" id="2.7.13.3" evidence="3"/>
<proteinExistence type="predicted"/>
<dbReference type="InterPro" id="IPR036890">
    <property type="entry name" value="HATPase_C_sf"/>
</dbReference>
<dbReference type="Gene3D" id="1.20.5.1930">
    <property type="match status" value="1"/>
</dbReference>
<dbReference type="Pfam" id="PF02518">
    <property type="entry name" value="HATPase_c"/>
    <property type="match status" value="1"/>
</dbReference>
<evidence type="ECO:0000256" key="3">
    <source>
        <dbReference type="ARBA" id="ARBA00012438"/>
    </source>
</evidence>
<dbReference type="PROSITE" id="PS50885">
    <property type="entry name" value="HAMP"/>
    <property type="match status" value="1"/>
</dbReference>
<feature type="coiled-coil region" evidence="8">
    <location>
        <begin position="212"/>
        <end position="239"/>
    </location>
</feature>
<comment type="catalytic activity">
    <reaction evidence="1">
        <text>ATP + protein L-histidine = ADP + protein N-phospho-L-histidine.</text>
        <dbReference type="EC" id="2.7.13.3"/>
    </reaction>
</comment>
<dbReference type="SMART" id="SM00304">
    <property type="entry name" value="HAMP"/>
    <property type="match status" value="1"/>
</dbReference>
<keyword evidence="6 12" id="KW-0418">Kinase</keyword>
<dbReference type="KEGG" id="fiy:BN1229_v1_0422"/>
<evidence type="ECO:0000256" key="7">
    <source>
        <dbReference type="ARBA" id="ARBA00023012"/>
    </source>
</evidence>
<keyword evidence="4" id="KW-0597">Phosphoprotein</keyword>
<keyword evidence="9" id="KW-0472">Membrane</keyword>
<keyword evidence="7" id="KW-0902">Two-component regulatory system</keyword>
<dbReference type="PANTHER" id="PTHR24421:SF58">
    <property type="entry name" value="SIGNAL TRANSDUCTION HISTIDINE-PROTEIN KINASE_PHOSPHATASE UHPB"/>
    <property type="match status" value="1"/>
</dbReference>
<keyword evidence="9" id="KW-0812">Transmembrane</keyword>
<evidence type="ECO:0000256" key="6">
    <source>
        <dbReference type="ARBA" id="ARBA00022777"/>
    </source>
</evidence>
<dbReference type="GO" id="GO:0016020">
    <property type="term" value="C:membrane"/>
    <property type="evidence" value="ECO:0007669"/>
    <property type="project" value="UniProtKB-SubCell"/>
</dbReference>
<feature type="transmembrane region" description="Helical" evidence="9">
    <location>
        <begin position="152"/>
        <end position="171"/>
    </location>
</feature>
<evidence type="ECO:0000256" key="5">
    <source>
        <dbReference type="ARBA" id="ARBA00022679"/>
    </source>
</evidence>
<dbReference type="PROSITE" id="PS50109">
    <property type="entry name" value="HIS_KIN"/>
    <property type="match status" value="1"/>
</dbReference>
<dbReference type="InterPro" id="IPR011712">
    <property type="entry name" value="Sig_transdc_His_kin_sub3_dim/P"/>
</dbReference>
<dbReference type="CDD" id="cd16917">
    <property type="entry name" value="HATPase_UhpB-NarQ-NarX-like"/>
    <property type="match status" value="1"/>
</dbReference>
<feature type="transmembrane region" description="Helical" evidence="9">
    <location>
        <begin position="7"/>
        <end position="28"/>
    </location>
</feature>
<dbReference type="Proteomes" id="UP000033187">
    <property type="component" value="Chromosome 1"/>
</dbReference>
<comment type="subcellular location">
    <subcellularLocation>
        <location evidence="2">Membrane</location>
    </subcellularLocation>
</comment>
<dbReference type="GO" id="GO:0000155">
    <property type="term" value="F:phosphorelay sensor kinase activity"/>
    <property type="evidence" value="ECO:0007669"/>
    <property type="project" value="InterPro"/>
</dbReference>
<sequence length="456" mass="50158">MSLKLELIISIALAVVVTFLLASVMLYLHAVDKIETETRAALAVGARIATNAVDDVEEITNPQRRLALLVADFDGDRHVRASVWDSLGKLLMASEVAVSDDPPPEWFFNLLAGKPRAVTVSLPSAFDGHGTLVLETDPRNEVGEVWEDTANTLWIIFVLCGSIVTLISLIVGRALRPLGRMADALKRIGSQSKVERLDERGPVEFVQVYRGFNQMVERLSEAEAVNRRLQDQLLSVQEEERADVARDLHDEIGPFLFAVDVDAASIGTLLDEQRYEDIPVRVQSMREAVGHMQGHVKSMLARLRPAFLLDLGLAHALDHLLNFWRGRHPDIVLELEIEDTSFGEQLDGTIYRVVQESLSNAIRHGKPSRVEISVVDEGHGVRVLVSDDGRGLPDYSTGSNGFGILGMKERVSHHNGKLEVSNRTDGSGVSVSAWFPIEDETSAISLSPEALENSAS</sequence>
<name>A0A0D6JAH6_9HYPH</name>
<evidence type="ECO:0000256" key="9">
    <source>
        <dbReference type="SAM" id="Phobius"/>
    </source>
</evidence>
<evidence type="ECO:0000313" key="12">
    <source>
        <dbReference type="EMBL" id="CPR15584.1"/>
    </source>
</evidence>
<dbReference type="InterPro" id="IPR005467">
    <property type="entry name" value="His_kinase_dom"/>
</dbReference>
<evidence type="ECO:0000256" key="1">
    <source>
        <dbReference type="ARBA" id="ARBA00000085"/>
    </source>
</evidence>
<dbReference type="CDD" id="cd06225">
    <property type="entry name" value="HAMP"/>
    <property type="match status" value="1"/>
</dbReference>
<feature type="domain" description="Histidine kinase" evidence="10">
    <location>
        <begin position="350"/>
        <end position="439"/>
    </location>
</feature>
<evidence type="ECO:0000256" key="4">
    <source>
        <dbReference type="ARBA" id="ARBA00022553"/>
    </source>
</evidence>
<dbReference type="AlphaFoldDB" id="A0A0D6JAH6"/>
<dbReference type="PANTHER" id="PTHR24421">
    <property type="entry name" value="NITRATE/NITRITE SENSOR PROTEIN NARX-RELATED"/>
    <property type="match status" value="1"/>
</dbReference>
<keyword evidence="8" id="KW-0175">Coiled coil</keyword>
<dbReference type="Gene3D" id="6.10.340.10">
    <property type="match status" value="1"/>
</dbReference>
<dbReference type="Pfam" id="PF00672">
    <property type="entry name" value="HAMP"/>
    <property type="match status" value="1"/>
</dbReference>
<evidence type="ECO:0000313" key="13">
    <source>
        <dbReference type="Proteomes" id="UP000033187"/>
    </source>
</evidence>
<evidence type="ECO:0000256" key="8">
    <source>
        <dbReference type="SAM" id="Coils"/>
    </source>
</evidence>
<dbReference type="SUPFAM" id="SSF55874">
    <property type="entry name" value="ATPase domain of HSP90 chaperone/DNA topoisomerase II/histidine kinase"/>
    <property type="match status" value="1"/>
</dbReference>
<keyword evidence="9" id="KW-1133">Transmembrane helix</keyword>
<keyword evidence="13" id="KW-1185">Reference proteome</keyword>
<evidence type="ECO:0000256" key="2">
    <source>
        <dbReference type="ARBA" id="ARBA00004370"/>
    </source>
</evidence>
<dbReference type="GO" id="GO:0046983">
    <property type="term" value="F:protein dimerization activity"/>
    <property type="evidence" value="ECO:0007669"/>
    <property type="project" value="InterPro"/>
</dbReference>
<dbReference type="InterPro" id="IPR003594">
    <property type="entry name" value="HATPase_dom"/>
</dbReference>
<feature type="domain" description="HAMP" evidence="11">
    <location>
        <begin position="172"/>
        <end position="224"/>
    </location>
</feature>
<dbReference type="Pfam" id="PF07730">
    <property type="entry name" value="HisKA_3"/>
    <property type="match status" value="1"/>
</dbReference>
<dbReference type="EMBL" id="LN829119">
    <property type="protein sequence ID" value="CPR15584.1"/>
    <property type="molecule type" value="Genomic_DNA"/>
</dbReference>
<dbReference type="Gene3D" id="3.30.565.10">
    <property type="entry name" value="Histidine kinase-like ATPase, C-terminal domain"/>
    <property type="match status" value="1"/>
</dbReference>
<dbReference type="OrthoDB" id="9797605at2"/>
<evidence type="ECO:0000259" key="11">
    <source>
        <dbReference type="PROSITE" id="PS50885"/>
    </source>
</evidence>
<accession>A0A0D6JAH6</accession>
<reference evidence="13" key="1">
    <citation type="submission" date="2015-02" db="EMBL/GenBank/DDBJ databases">
        <authorList>
            <person name="Chooi Y.-H."/>
        </authorList>
    </citation>
    <scope>NUCLEOTIDE SEQUENCE [LARGE SCALE GENOMIC DNA]</scope>
    <source>
        <strain evidence="13">strain Y</strain>
    </source>
</reference>
<keyword evidence="5" id="KW-0808">Transferase</keyword>
<dbReference type="InterPro" id="IPR050482">
    <property type="entry name" value="Sensor_HK_TwoCompSys"/>
</dbReference>
<evidence type="ECO:0000259" key="10">
    <source>
        <dbReference type="PROSITE" id="PS50109"/>
    </source>
</evidence>
<organism evidence="12 13">
    <name type="scientific">Candidatus Filomicrobium marinum</name>
    <dbReference type="NCBI Taxonomy" id="1608628"/>
    <lineage>
        <taxon>Bacteria</taxon>
        <taxon>Pseudomonadati</taxon>
        <taxon>Pseudomonadota</taxon>
        <taxon>Alphaproteobacteria</taxon>
        <taxon>Hyphomicrobiales</taxon>
        <taxon>Hyphomicrobiaceae</taxon>
        <taxon>Filomicrobium</taxon>
    </lineage>
</organism>